<dbReference type="KEGG" id="mpp:MICPUCDRAFT_4669"/>
<dbReference type="OMA" id="VIHNKAS"/>
<dbReference type="GO" id="GO:0016757">
    <property type="term" value="F:glycosyltransferase activity"/>
    <property type="evidence" value="ECO:0007669"/>
    <property type="project" value="UniProtKB-KW"/>
</dbReference>
<comment type="subcellular location">
    <subcellularLocation>
        <location evidence="1">Membrane</location>
        <topology evidence="1">Single-pass membrane protein</topology>
    </subcellularLocation>
</comment>
<dbReference type="PANTHER" id="PTHR31485">
    <property type="entry name" value="PEPTIDYL SERINE ALPHA-GALACTOSYLTRANSFERASE"/>
    <property type="match status" value="1"/>
</dbReference>
<dbReference type="InterPro" id="IPR044845">
    <property type="entry name" value="HPAT/SRGT1-like"/>
</dbReference>
<organism evidence="10">
    <name type="scientific">Micromonas pusilla (strain CCMP1545)</name>
    <name type="common">Picoplanktonic green alga</name>
    <dbReference type="NCBI Taxonomy" id="564608"/>
    <lineage>
        <taxon>Eukaryota</taxon>
        <taxon>Viridiplantae</taxon>
        <taxon>Chlorophyta</taxon>
        <taxon>Mamiellophyceae</taxon>
        <taxon>Mamiellales</taxon>
        <taxon>Mamiellaceae</taxon>
        <taxon>Micromonas</taxon>
    </lineage>
</organism>
<evidence type="ECO:0000256" key="6">
    <source>
        <dbReference type="ARBA" id="ARBA00023136"/>
    </source>
</evidence>
<accession>C1MZ23</accession>
<dbReference type="Proteomes" id="UP000001876">
    <property type="component" value="Unassembled WGS sequence"/>
</dbReference>
<keyword evidence="2" id="KW-0328">Glycosyltransferase</keyword>
<feature type="non-terminal residue" evidence="9">
    <location>
        <position position="305"/>
    </location>
</feature>
<reference evidence="9 10" key="1">
    <citation type="journal article" date="2009" name="Science">
        <title>Green evolution and dynamic adaptations revealed by genomes of the marine picoeukaryotes Micromonas.</title>
        <authorList>
            <person name="Worden A.Z."/>
            <person name="Lee J.H."/>
            <person name="Mock T."/>
            <person name="Rouze P."/>
            <person name="Simmons M.P."/>
            <person name="Aerts A.L."/>
            <person name="Allen A.E."/>
            <person name="Cuvelier M.L."/>
            <person name="Derelle E."/>
            <person name="Everett M.V."/>
            <person name="Foulon E."/>
            <person name="Grimwood J."/>
            <person name="Gundlach H."/>
            <person name="Henrissat B."/>
            <person name="Napoli C."/>
            <person name="McDonald S.M."/>
            <person name="Parker M.S."/>
            <person name="Rombauts S."/>
            <person name="Salamov A."/>
            <person name="Von Dassow P."/>
            <person name="Badger J.H."/>
            <person name="Coutinho P.M."/>
            <person name="Demir E."/>
            <person name="Dubchak I."/>
            <person name="Gentemann C."/>
            <person name="Eikrem W."/>
            <person name="Gready J.E."/>
            <person name="John U."/>
            <person name="Lanier W."/>
            <person name="Lindquist E.A."/>
            <person name="Lucas S."/>
            <person name="Mayer K.F."/>
            <person name="Moreau H."/>
            <person name="Not F."/>
            <person name="Otillar R."/>
            <person name="Panaud O."/>
            <person name="Pangilinan J."/>
            <person name="Paulsen I."/>
            <person name="Piegu B."/>
            <person name="Poliakov A."/>
            <person name="Robbens S."/>
            <person name="Schmutz J."/>
            <person name="Toulza E."/>
            <person name="Wyss T."/>
            <person name="Zelensky A."/>
            <person name="Zhou K."/>
            <person name="Armbrust E.V."/>
            <person name="Bhattacharya D."/>
            <person name="Goodenough U.W."/>
            <person name="Van de Peer Y."/>
            <person name="Grigoriev I.V."/>
        </authorList>
    </citation>
    <scope>NUCLEOTIDE SEQUENCE [LARGE SCALE GENOMIC DNA]</scope>
    <source>
        <strain evidence="9 10">CCMP1545</strain>
    </source>
</reference>
<feature type="non-terminal residue" evidence="9">
    <location>
        <position position="1"/>
    </location>
</feature>
<dbReference type="PANTHER" id="PTHR31485:SF4">
    <property type="entry name" value="HYDROXYPROLINE O-ARABINOSYLTRANSFERASE RDN1"/>
    <property type="match status" value="1"/>
</dbReference>
<evidence type="ECO:0000256" key="5">
    <source>
        <dbReference type="ARBA" id="ARBA00022989"/>
    </source>
</evidence>
<keyword evidence="3" id="KW-0808">Transferase</keyword>
<evidence type="ECO:0000256" key="4">
    <source>
        <dbReference type="ARBA" id="ARBA00022692"/>
    </source>
</evidence>
<evidence type="ECO:0000313" key="10">
    <source>
        <dbReference type="Proteomes" id="UP000001876"/>
    </source>
</evidence>
<dbReference type="GO" id="GO:0016020">
    <property type="term" value="C:membrane"/>
    <property type="evidence" value="ECO:0007669"/>
    <property type="project" value="UniProtKB-SubCell"/>
</dbReference>
<proteinExistence type="predicted"/>
<evidence type="ECO:0000256" key="7">
    <source>
        <dbReference type="SAM" id="MobiDB-lite"/>
    </source>
</evidence>
<evidence type="ECO:0000256" key="3">
    <source>
        <dbReference type="ARBA" id="ARBA00022679"/>
    </source>
</evidence>
<keyword evidence="4" id="KW-0812">Transmembrane</keyword>
<dbReference type="AlphaFoldDB" id="C1MZ23"/>
<sequence length="305" mass="34182">FHVLMTSDGSPYQRWQSRAMYYHYEKQRAKAGAAGAMGDFTRLLHSGVPDDLMSEIPTVVVNKLPPDVDDGGYVVLHRPYAIKQWLDSHAAAIEEEFVLLAEPDHLFLRPMPLLASNETAVGYPFFYITPNDDAHWKILQKFNAARAPRASFPPTGNSPCMLSIDALRAVTPIWHDLAVRMKHDPEADAAFGWVLEMWAYSVAVAQAGVKHAMVDELMIHPPWDASTRAKSNGRQAFVIHYTYGQDFTKSGQMTNGKVGDWHWDKRDHTLTPPGKIPPPPRKASGGTRALVKLLNEAMDNIPEWD</sequence>
<dbReference type="STRING" id="564608.C1MZ23"/>
<keyword evidence="6" id="KW-0472">Membrane</keyword>
<protein>
    <submittedName>
        <fullName evidence="9">Predicted protein</fullName>
    </submittedName>
</protein>
<dbReference type="eggNOG" id="ENOG502QQNK">
    <property type="taxonomic scope" value="Eukaryota"/>
</dbReference>
<dbReference type="InterPro" id="IPR056508">
    <property type="entry name" value="HPAT-like"/>
</dbReference>
<feature type="region of interest" description="Disordered" evidence="7">
    <location>
        <begin position="266"/>
        <end position="286"/>
    </location>
</feature>
<name>C1MZ23_MICPC</name>
<feature type="domain" description="Hydroxyproline O-arabinosyltransferase-like" evidence="8">
    <location>
        <begin position="1"/>
        <end position="305"/>
    </location>
</feature>
<dbReference type="OrthoDB" id="10259977at2759"/>
<dbReference type="Pfam" id="PF23452">
    <property type="entry name" value="HPAT"/>
    <property type="match status" value="1"/>
</dbReference>
<dbReference type="EMBL" id="GG663743">
    <property type="protein sequence ID" value="EEH54532.1"/>
    <property type="molecule type" value="Genomic_DNA"/>
</dbReference>
<gene>
    <name evidence="9" type="ORF">MICPUCDRAFT_4669</name>
</gene>
<dbReference type="RefSeq" id="XP_003060882.1">
    <property type="nucleotide sequence ID" value="XM_003060836.1"/>
</dbReference>
<evidence type="ECO:0000259" key="8">
    <source>
        <dbReference type="Pfam" id="PF23452"/>
    </source>
</evidence>
<evidence type="ECO:0000256" key="2">
    <source>
        <dbReference type="ARBA" id="ARBA00022676"/>
    </source>
</evidence>
<evidence type="ECO:0000313" key="9">
    <source>
        <dbReference type="EMBL" id="EEH54532.1"/>
    </source>
</evidence>
<keyword evidence="5" id="KW-1133">Transmembrane helix</keyword>
<keyword evidence="10" id="KW-1185">Reference proteome</keyword>
<evidence type="ECO:0000256" key="1">
    <source>
        <dbReference type="ARBA" id="ARBA00004167"/>
    </source>
</evidence>
<dbReference type="GeneID" id="9686321"/>